<name>A0ABQ8UFT6_9EUKA</name>
<dbReference type="Gene3D" id="1.20.1280.50">
    <property type="match status" value="1"/>
</dbReference>
<sequence>MGQAESRSHLRESPNEILGKLPNEIVVSIFRHLDCVTLASLMHVSRGWHQIISTTTCWPVSLAHVPNSTFPGDFEKQFQLFLKDPLHDSVKRMKAPSDTRFKVVFVGERRAGKTSLVLRLLSGSAATLTKTSMDLNKLRRVFPSDYIPTVFDNTDCNLELDGRTHQLALWDTAGHEEYDRLRPLSYPGTDLALLCFSVASREQFDRVRTKFLPEVRKHVEGKPPAFLLVGCQADRRLDVGCSPQATVSYAECLRLVVAEGLAGYVETSALAGQCVDQLLQLALLTVIDLKVAHRFHELVTRPPGHYATLAEIRTGTIADARPAPSPHQQK</sequence>
<dbReference type="SMART" id="SM00175">
    <property type="entry name" value="RAB"/>
    <property type="match status" value="1"/>
</dbReference>
<evidence type="ECO:0000313" key="4">
    <source>
        <dbReference type="EMBL" id="KAJ4456993.1"/>
    </source>
</evidence>
<dbReference type="CDD" id="cd00157">
    <property type="entry name" value="Rho"/>
    <property type="match status" value="1"/>
</dbReference>
<dbReference type="CDD" id="cd09917">
    <property type="entry name" value="F-box_SF"/>
    <property type="match status" value="1"/>
</dbReference>
<dbReference type="InterPro" id="IPR036047">
    <property type="entry name" value="F-box-like_dom_sf"/>
</dbReference>
<dbReference type="InterPro" id="IPR027417">
    <property type="entry name" value="P-loop_NTPase"/>
</dbReference>
<dbReference type="InterPro" id="IPR003578">
    <property type="entry name" value="Small_GTPase_Rho"/>
</dbReference>
<dbReference type="SUPFAM" id="SSF81383">
    <property type="entry name" value="F-box domain"/>
    <property type="match status" value="1"/>
</dbReference>
<dbReference type="NCBIfam" id="TIGR00231">
    <property type="entry name" value="small_GTP"/>
    <property type="match status" value="1"/>
</dbReference>
<evidence type="ECO:0000256" key="1">
    <source>
        <dbReference type="ARBA" id="ARBA00022741"/>
    </source>
</evidence>
<dbReference type="PROSITE" id="PS51419">
    <property type="entry name" value="RAB"/>
    <property type="match status" value="1"/>
</dbReference>
<accession>A0ABQ8UFT6</accession>
<evidence type="ECO:0000256" key="2">
    <source>
        <dbReference type="ARBA" id="ARBA00023134"/>
    </source>
</evidence>
<dbReference type="SUPFAM" id="SSF52540">
    <property type="entry name" value="P-loop containing nucleoside triphosphate hydrolases"/>
    <property type="match status" value="1"/>
</dbReference>
<keyword evidence="5" id="KW-1185">Reference proteome</keyword>
<dbReference type="SMART" id="SM00173">
    <property type="entry name" value="RAS"/>
    <property type="match status" value="1"/>
</dbReference>
<dbReference type="PROSITE" id="PS51421">
    <property type="entry name" value="RAS"/>
    <property type="match status" value="1"/>
</dbReference>
<dbReference type="PROSITE" id="PS50181">
    <property type="entry name" value="FBOX"/>
    <property type="match status" value="1"/>
</dbReference>
<feature type="domain" description="F-box" evidence="3">
    <location>
        <begin position="15"/>
        <end position="61"/>
    </location>
</feature>
<dbReference type="InterPro" id="IPR001806">
    <property type="entry name" value="Small_GTPase"/>
</dbReference>
<dbReference type="InterPro" id="IPR005225">
    <property type="entry name" value="Small_GTP-bd"/>
</dbReference>
<dbReference type="PRINTS" id="PR00449">
    <property type="entry name" value="RASTRNSFRMNG"/>
</dbReference>
<dbReference type="EMBL" id="JAPMOS010000056">
    <property type="protein sequence ID" value="KAJ4456993.1"/>
    <property type="molecule type" value="Genomic_DNA"/>
</dbReference>
<dbReference type="SMART" id="SM00174">
    <property type="entry name" value="RHO"/>
    <property type="match status" value="1"/>
</dbReference>
<reference evidence="4" key="1">
    <citation type="journal article" date="2022" name="bioRxiv">
        <title>Genomics of Preaxostyla Flagellates Illuminates Evolutionary Transitions and the Path Towards Mitochondrial Loss.</title>
        <authorList>
            <person name="Novak L.V.F."/>
            <person name="Treitli S.C."/>
            <person name="Pyrih J."/>
            <person name="Halakuc P."/>
            <person name="Pipaliya S.V."/>
            <person name="Vacek V."/>
            <person name="Brzon O."/>
            <person name="Soukal P."/>
            <person name="Eme L."/>
            <person name="Dacks J.B."/>
            <person name="Karnkowska A."/>
            <person name="Elias M."/>
            <person name="Hampl V."/>
        </authorList>
    </citation>
    <scope>NUCLEOTIDE SEQUENCE</scope>
    <source>
        <strain evidence="4">RCP-MX</strain>
    </source>
</reference>
<organism evidence="4 5">
    <name type="scientific">Paratrimastix pyriformis</name>
    <dbReference type="NCBI Taxonomy" id="342808"/>
    <lineage>
        <taxon>Eukaryota</taxon>
        <taxon>Metamonada</taxon>
        <taxon>Preaxostyla</taxon>
        <taxon>Paratrimastigidae</taxon>
        <taxon>Paratrimastix</taxon>
    </lineage>
</organism>
<dbReference type="PROSITE" id="PS51420">
    <property type="entry name" value="RHO"/>
    <property type="match status" value="1"/>
</dbReference>
<dbReference type="Pfam" id="PF00071">
    <property type="entry name" value="Ras"/>
    <property type="match status" value="1"/>
</dbReference>
<dbReference type="PANTHER" id="PTHR24072">
    <property type="entry name" value="RHO FAMILY GTPASE"/>
    <property type="match status" value="1"/>
</dbReference>
<dbReference type="Proteomes" id="UP001141327">
    <property type="component" value="Unassembled WGS sequence"/>
</dbReference>
<evidence type="ECO:0000313" key="5">
    <source>
        <dbReference type="Proteomes" id="UP001141327"/>
    </source>
</evidence>
<dbReference type="Gene3D" id="3.40.50.300">
    <property type="entry name" value="P-loop containing nucleotide triphosphate hydrolases"/>
    <property type="match status" value="1"/>
</dbReference>
<keyword evidence="1" id="KW-0547">Nucleotide-binding</keyword>
<dbReference type="InterPro" id="IPR001810">
    <property type="entry name" value="F-box_dom"/>
</dbReference>
<comment type="caution">
    <text evidence="4">The sequence shown here is derived from an EMBL/GenBank/DDBJ whole genome shotgun (WGS) entry which is preliminary data.</text>
</comment>
<proteinExistence type="predicted"/>
<gene>
    <name evidence="4" type="ORF">PAPYR_7634</name>
</gene>
<evidence type="ECO:0000259" key="3">
    <source>
        <dbReference type="PROSITE" id="PS50181"/>
    </source>
</evidence>
<dbReference type="Pfam" id="PF12937">
    <property type="entry name" value="F-box-like"/>
    <property type="match status" value="1"/>
</dbReference>
<protein>
    <submittedName>
        <fullName evidence="4">Small GTPase Rac1</fullName>
    </submittedName>
</protein>
<keyword evidence="2" id="KW-0342">GTP-binding</keyword>
<dbReference type="SMART" id="SM00256">
    <property type="entry name" value="FBOX"/>
    <property type="match status" value="1"/>
</dbReference>